<dbReference type="GO" id="GO:0006508">
    <property type="term" value="P:proteolysis"/>
    <property type="evidence" value="ECO:0007669"/>
    <property type="project" value="UniProtKB-KW"/>
</dbReference>
<dbReference type="PROSITE" id="PS51257">
    <property type="entry name" value="PROKAR_LIPOPROTEIN"/>
    <property type="match status" value="1"/>
</dbReference>
<dbReference type="Gene3D" id="6.10.250.3150">
    <property type="match status" value="1"/>
</dbReference>
<evidence type="ECO:0000313" key="9">
    <source>
        <dbReference type="Proteomes" id="UP000068067"/>
    </source>
</evidence>
<reference evidence="8 9" key="1">
    <citation type="submission" date="2014-08" db="EMBL/GenBank/DDBJ databases">
        <title>Complete genome sequence of Corynebacterium deserti GIMN1.010 (=DSM 45689), isolated from desert sand in western China.</title>
        <authorList>
            <person name="Ruckert C."/>
            <person name="Albersmeier A."/>
            <person name="Kalinowski J."/>
        </authorList>
    </citation>
    <scope>NUCLEOTIDE SEQUENCE [LARGE SCALE GENOMIC DNA]</scope>
    <source>
        <strain evidence="8 9">GIMN1.010</strain>
    </source>
</reference>
<dbReference type="SUPFAM" id="SSF54001">
    <property type="entry name" value="Cysteine proteinases"/>
    <property type="match status" value="1"/>
</dbReference>
<dbReference type="GO" id="GO:0008234">
    <property type="term" value="F:cysteine-type peptidase activity"/>
    <property type="evidence" value="ECO:0007669"/>
    <property type="project" value="UniProtKB-KW"/>
</dbReference>
<dbReference type="Gene3D" id="3.90.1720.10">
    <property type="entry name" value="endopeptidase domain like (from Nostoc punctiforme)"/>
    <property type="match status" value="1"/>
</dbReference>
<keyword evidence="3 8" id="KW-0378">Hydrolase</keyword>
<gene>
    <name evidence="8" type="ORF">CDES_09920</name>
</gene>
<comment type="similarity">
    <text evidence="1">Belongs to the peptidase C40 family.</text>
</comment>
<evidence type="ECO:0000259" key="7">
    <source>
        <dbReference type="PROSITE" id="PS51935"/>
    </source>
</evidence>
<accession>A0A0M3Q9V5</accession>
<keyword evidence="9" id="KW-1185">Reference proteome</keyword>
<dbReference type="InterPro" id="IPR038765">
    <property type="entry name" value="Papain-like_cys_pep_sf"/>
</dbReference>
<evidence type="ECO:0000256" key="3">
    <source>
        <dbReference type="ARBA" id="ARBA00022801"/>
    </source>
</evidence>
<sequence>MNADRGQKNMFARRWGSVVGSLVVACTLVSSPTAAHAEEVDQLIADIESFSQETSAQNEEVKALEIEIEDREGKIKGIETVVGEYRDAAAVAAANVESYRVEINRIAQAKYRGTVLDPLTVAISAEDPQNAIDRMSYLSTLSKSTSDVVAALNEESQKASDAVDQANRNRAEAEFQLGQLNVRLGELEAEREGLDQRKADIRARVDNLTPEERVLWESKNSPLEVDLTQLLGLSSQSSGAVQAALSKLGSPYGWGAIGPDEFDCSGLIFWAYQQMGKTLPRTSQAQMAGGTPVSRDELQPGDVIGYYPGATHVGLYIGEGKIVHASDYGIPVQVVSVDSAPFYGARRY</sequence>
<dbReference type="Proteomes" id="UP000068067">
    <property type="component" value="Chromosome"/>
</dbReference>
<dbReference type="Pfam" id="PF00877">
    <property type="entry name" value="NLPC_P60"/>
    <property type="match status" value="1"/>
</dbReference>
<feature type="signal peptide" evidence="6">
    <location>
        <begin position="1"/>
        <end position="37"/>
    </location>
</feature>
<dbReference type="AlphaFoldDB" id="A0A0M3Q9V5"/>
<keyword evidence="6" id="KW-0732">Signal</keyword>
<organism evidence="8 9">
    <name type="scientific">Corynebacterium deserti GIMN1.010</name>
    <dbReference type="NCBI Taxonomy" id="931089"/>
    <lineage>
        <taxon>Bacteria</taxon>
        <taxon>Bacillati</taxon>
        <taxon>Actinomycetota</taxon>
        <taxon>Actinomycetes</taxon>
        <taxon>Mycobacteriales</taxon>
        <taxon>Corynebacteriaceae</taxon>
        <taxon>Corynebacterium</taxon>
    </lineage>
</organism>
<protein>
    <submittedName>
        <fullName evidence="8">Cell wall-associated hydrolase</fullName>
    </submittedName>
</protein>
<evidence type="ECO:0000256" key="5">
    <source>
        <dbReference type="SAM" id="Coils"/>
    </source>
</evidence>
<keyword evidence="5" id="KW-0175">Coiled coil</keyword>
<dbReference type="KEGG" id="cdx:CDES_09920"/>
<dbReference type="OrthoDB" id="5177647at2"/>
<evidence type="ECO:0000256" key="6">
    <source>
        <dbReference type="SAM" id="SignalP"/>
    </source>
</evidence>
<dbReference type="PANTHER" id="PTHR47359:SF3">
    <property type="entry name" value="NLP_P60 DOMAIN-CONTAINING PROTEIN-RELATED"/>
    <property type="match status" value="1"/>
</dbReference>
<dbReference type="EMBL" id="CP009220">
    <property type="protein sequence ID" value="ALC06369.1"/>
    <property type="molecule type" value="Genomic_DNA"/>
</dbReference>
<dbReference type="PROSITE" id="PS51935">
    <property type="entry name" value="NLPC_P60"/>
    <property type="match status" value="1"/>
</dbReference>
<feature type="domain" description="NlpC/P60" evidence="7">
    <location>
        <begin position="234"/>
        <end position="348"/>
    </location>
</feature>
<keyword evidence="2" id="KW-0645">Protease</keyword>
<dbReference type="InterPro" id="IPR051794">
    <property type="entry name" value="PG_Endopeptidase_C40"/>
</dbReference>
<evidence type="ECO:0000256" key="1">
    <source>
        <dbReference type="ARBA" id="ARBA00007074"/>
    </source>
</evidence>
<dbReference type="PATRIC" id="fig|931089.4.peg.2007"/>
<dbReference type="InterPro" id="IPR000064">
    <property type="entry name" value="NLP_P60_dom"/>
</dbReference>
<dbReference type="STRING" id="931089.CDES_09920"/>
<name>A0A0M3Q9V5_9CORY</name>
<evidence type="ECO:0000256" key="2">
    <source>
        <dbReference type="ARBA" id="ARBA00022670"/>
    </source>
</evidence>
<feature type="coiled-coil region" evidence="5">
    <location>
        <begin position="149"/>
        <end position="204"/>
    </location>
</feature>
<proteinExistence type="inferred from homology"/>
<evidence type="ECO:0000313" key="8">
    <source>
        <dbReference type="EMBL" id="ALC06369.1"/>
    </source>
</evidence>
<keyword evidence="4" id="KW-0788">Thiol protease</keyword>
<feature type="chain" id="PRO_5005787460" evidence="6">
    <location>
        <begin position="38"/>
        <end position="348"/>
    </location>
</feature>
<dbReference type="PANTHER" id="PTHR47359">
    <property type="entry name" value="PEPTIDOGLYCAN DL-ENDOPEPTIDASE CWLO"/>
    <property type="match status" value="1"/>
</dbReference>
<evidence type="ECO:0000256" key="4">
    <source>
        <dbReference type="ARBA" id="ARBA00022807"/>
    </source>
</evidence>